<feature type="transmembrane region" description="Helical" evidence="2">
    <location>
        <begin position="195"/>
        <end position="216"/>
    </location>
</feature>
<dbReference type="AlphaFoldDB" id="A0A0G1XYR8"/>
<keyword evidence="2" id="KW-0812">Transmembrane</keyword>
<accession>A0A0G1XYR8</accession>
<dbReference type="InterPro" id="IPR011048">
    <property type="entry name" value="Haem_d1_sf"/>
</dbReference>
<dbReference type="EMBL" id="LCRO01000001">
    <property type="protein sequence ID" value="KKW36035.1"/>
    <property type="molecule type" value="Genomic_DNA"/>
</dbReference>
<sequence>MPPQQPNPVPTTPASPPQSFTPSTPPKHHHSYWLLIAAGVAIAILTYLGISQVTSAPVSIFALFTNPEMGGYALFLLPAVVVSLILILISWRWGRNIYRKENRPVQGFFFGTSLYLLLVFLALGITNVLLVGYAHTVADDVSFAVGLIFSIFFITSIQILYVGLLICMGLLIYSTRSSPEEPSQAPSPLAIQFRYAVMGVMIIFALYIFGLAAPIATATHQQWLCNLVYSSRAKADCLLNTSAIAASENAAQNSGNSGTFTIVKTDYKQIKDLHEVGGKLAYAFENNDGTSGVAYDGQVVSGAYQKVGILPIAEVGGKLAYEAYKGDKEIIVWDGQEFGTSYNRASQPTDIGGKLAFVAEIGKKYFVVYDGKEYGREADGAGRPTSIQGKLAYAADTNINGGQYVVFDGKQVGGRYGRVEWIKDEDGHLVFEGVNGNGTLLVVDGKEYGFGYGQIQNHVLIDGKLAFSAQKDGKTVIVYEGTEIGTGSSYEAGPYNIKGQLAYIAANPDGTSQLMVGGQAVGPVMSGSVRNVDVSKGGRVVVQIDDGSKQCRGVVHGPIYLDGEKVYEGCSSNPFGFFGEKLLFWTQEGGDKALWYDGKKIGQGFYGYNYFAVVDGKLAIAAFASAGQGVQYSLLLEQ</sequence>
<name>A0A0G1XYR8_9BACT</name>
<evidence type="ECO:0000256" key="2">
    <source>
        <dbReference type="SAM" id="Phobius"/>
    </source>
</evidence>
<feature type="compositionally biased region" description="Pro residues" evidence="1">
    <location>
        <begin position="1"/>
        <end position="16"/>
    </location>
</feature>
<organism evidence="3 4">
    <name type="scientific">Candidatus Adlerbacteria bacterium GW2011_GWA1_54_10</name>
    <dbReference type="NCBI Taxonomy" id="1618605"/>
    <lineage>
        <taxon>Bacteria</taxon>
        <taxon>Candidatus Adleribacteriota</taxon>
    </lineage>
</organism>
<comment type="caution">
    <text evidence="3">The sequence shown here is derived from an EMBL/GenBank/DDBJ whole genome shotgun (WGS) entry which is preliminary data.</text>
</comment>
<protein>
    <submittedName>
        <fullName evidence="3">Uncharacterized protein</fullName>
    </submittedName>
</protein>
<dbReference type="Proteomes" id="UP000034740">
    <property type="component" value="Unassembled WGS sequence"/>
</dbReference>
<feature type="region of interest" description="Disordered" evidence="1">
    <location>
        <begin position="1"/>
        <end position="25"/>
    </location>
</feature>
<keyword evidence="2" id="KW-0472">Membrane</keyword>
<feature type="transmembrane region" description="Helical" evidence="2">
    <location>
        <begin position="32"/>
        <end position="50"/>
    </location>
</feature>
<feature type="transmembrane region" description="Helical" evidence="2">
    <location>
        <begin position="114"/>
        <end position="135"/>
    </location>
</feature>
<evidence type="ECO:0000256" key="1">
    <source>
        <dbReference type="SAM" id="MobiDB-lite"/>
    </source>
</evidence>
<gene>
    <name evidence="3" type="ORF">UY83_C0001G0066</name>
</gene>
<feature type="transmembrane region" description="Helical" evidence="2">
    <location>
        <begin position="141"/>
        <end position="174"/>
    </location>
</feature>
<reference evidence="3 4" key="1">
    <citation type="journal article" date="2015" name="Nature">
        <title>rRNA introns, odd ribosomes, and small enigmatic genomes across a large radiation of phyla.</title>
        <authorList>
            <person name="Brown C.T."/>
            <person name="Hug L.A."/>
            <person name="Thomas B.C."/>
            <person name="Sharon I."/>
            <person name="Castelle C.J."/>
            <person name="Singh A."/>
            <person name="Wilkins M.J."/>
            <person name="Williams K.H."/>
            <person name="Banfield J.F."/>
        </authorList>
    </citation>
    <scope>NUCLEOTIDE SEQUENCE [LARGE SCALE GENOMIC DNA]</scope>
</reference>
<evidence type="ECO:0000313" key="3">
    <source>
        <dbReference type="EMBL" id="KKW36035.1"/>
    </source>
</evidence>
<proteinExistence type="predicted"/>
<evidence type="ECO:0000313" key="4">
    <source>
        <dbReference type="Proteomes" id="UP000034740"/>
    </source>
</evidence>
<feature type="transmembrane region" description="Helical" evidence="2">
    <location>
        <begin position="70"/>
        <end position="93"/>
    </location>
</feature>
<dbReference type="SUPFAM" id="SSF51004">
    <property type="entry name" value="C-terminal (heme d1) domain of cytochrome cd1-nitrite reductase"/>
    <property type="match status" value="1"/>
</dbReference>
<keyword evidence="2" id="KW-1133">Transmembrane helix</keyword>